<dbReference type="STRING" id="89187.ISM_07390"/>
<dbReference type="RefSeq" id="WP_009813501.1">
    <property type="nucleotide sequence ID" value="NZ_CH724156.1"/>
</dbReference>
<feature type="transmembrane region" description="Helical" evidence="8">
    <location>
        <begin position="62"/>
        <end position="87"/>
    </location>
</feature>
<evidence type="ECO:0000256" key="8">
    <source>
        <dbReference type="SAM" id="Phobius"/>
    </source>
</evidence>
<name>A3SL70_ROSNI</name>
<dbReference type="PANTHER" id="PTHR30413">
    <property type="entry name" value="INNER MEMBRANE TRANSPORT PERMEASE"/>
    <property type="match status" value="1"/>
</dbReference>
<evidence type="ECO:0000256" key="4">
    <source>
        <dbReference type="ARBA" id="ARBA00022475"/>
    </source>
</evidence>
<evidence type="ECO:0000313" key="11">
    <source>
        <dbReference type="Proteomes" id="UP000005954"/>
    </source>
</evidence>
<feature type="transmembrane region" description="Helical" evidence="8">
    <location>
        <begin position="140"/>
        <end position="161"/>
    </location>
</feature>
<keyword evidence="4" id="KW-1003">Cell membrane</keyword>
<dbReference type="PRINTS" id="PR00164">
    <property type="entry name" value="ABC2TRNSPORT"/>
</dbReference>
<evidence type="ECO:0000256" key="1">
    <source>
        <dbReference type="ARBA" id="ARBA00004429"/>
    </source>
</evidence>
<dbReference type="EMBL" id="AALY01000001">
    <property type="protein sequence ID" value="EAP78101.1"/>
    <property type="molecule type" value="Genomic_DNA"/>
</dbReference>
<sequence>MTALVAGRATLALILREMSTSYGRTPGGYLWAVAEPVAAVALLTVVFALAFDHPPIGRDFALFYASGYLPFAYYSDLVQKIGVALRFSRPLMAYPKVSWWDALMARFLLNSLTNLVVIGLVLGAIVALSRTPLRPDAGALAAGLGLAAALGAGLGVLNAFLFEAFPIWERAWAILNRPLFILSGVLFLPDAVPRPYDDWIWLNPLVHVIAQMRAGLYSGYAPDALSPGYVLGIAALSLLLGLLLLRRHARQLLDRF</sequence>
<evidence type="ECO:0000259" key="9">
    <source>
        <dbReference type="Pfam" id="PF01061"/>
    </source>
</evidence>
<dbReference type="Pfam" id="PF01061">
    <property type="entry name" value="ABC2_membrane"/>
    <property type="match status" value="1"/>
</dbReference>
<feature type="domain" description="ABC-2 type transporter transmembrane" evidence="9">
    <location>
        <begin position="10"/>
        <end position="217"/>
    </location>
</feature>
<comment type="subcellular location">
    <subcellularLocation>
        <location evidence="1">Cell inner membrane</location>
        <topology evidence="1">Multi-pass membrane protein</topology>
    </subcellularLocation>
</comment>
<evidence type="ECO:0000313" key="10">
    <source>
        <dbReference type="EMBL" id="EAP78101.1"/>
    </source>
</evidence>
<gene>
    <name evidence="10" type="ORF">ISM_07390</name>
</gene>
<dbReference type="GO" id="GO:0140359">
    <property type="term" value="F:ABC-type transporter activity"/>
    <property type="evidence" value="ECO:0007669"/>
    <property type="project" value="InterPro"/>
</dbReference>
<feature type="transmembrane region" description="Helical" evidence="8">
    <location>
        <begin position="226"/>
        <end position="245"/>
    </location>
</feature>
<comment type="caution">
    <text evidence="10">The sequence shown here is derived from an EMBL/GenBank/DDBJ whole genome shotgun (WGS) entry which is preliminary data.</text>
</comment>
<dbReference type="OrthoDB" id="8479094at2"/>
<comment type="similarity">
    <text evidence="2">Belongs to the ABC-2 integral membrane protein family.</text>
</comment>
<dbReference type="AlphaFoldDB" id="A3SL70"/>
<organism evidence="10 11">
    <name type="scientific">Roseovarius nubinhibens (strain ATCC BAA-591 / DSM 15170 / ISM)</name>
    <dbReference type="NCBI Taxonomy" id="89187"/>
    <lineage>
        <taxon>Bacteria</taxon>
        <taxon>Pseudomonadati</taxon>
        <taxon>Pseudomonadota</taxon>
        <taxon>Alphaproteobacteria</taxon>
        <taxon>Rhodobacterales</taxon>
        <taxon>Roseobacteraceae</taxon>
        <taxon>Roseovarius</taxon>
    </lineage>
</organism>
<evidence type="ECO:0000256" key="6">
    <source>
        <dbReference type="ARBA" id="ARBA00022989"/>
    </source>
</evidence>
<evidence type="ECO:0000256" key="7">
    <source>
        <dbReference type="ARBA" id="ARBA00023136"/>
    </source>
</evidence>
<dbReference type="InterPro" id="IPR013525">
    <property type="entry name" value="ABC2_TM"/>
</dbReference>
<dbReference type="Proteomes" id="UP000005954">
    <property type="component" value="Unassembled WGS sequence"/>
</dbReference>
<dbReference type="PANTHER" id="PTHR30413:SF8">
    <property type="entry name" value="TRANSPORT PERMEASE PROTEIN"/>
    <property type="match status" value="1"/>
</dbReference>
<keyword evidence="7 8" id="KW-0472">Membrane</keyword>
<keyword evidence="5 8" id="KW-0812">Transmembrane</keyword>
<keyword evidence="11" id="KW-1185">Reference proteome</keyword>
<reference evidence="10 11" key="1">
    <citation type="submission" date="2005-12" db="EMBL/GenBank/DDBJ databases">
        <authorList>
            <person name="Moran M.A."/>
            <person name="Ferriera S."/>
            <person name="Johnson J."/>
            <person name="Kravitz S."/>
            <person name="Halpern A."/>
            <person name="Remington K."/>
            <person name="Beeson K."/>
            <person name="Tran B."/>
            <person name="Rogers Y.-H."/>
            <person name="Friedman R."/>
            <person name="Venter J.C."/>
        </authorList>
    </citation>
    <scope>NUCLEOTIDE SEQUENCE [LARGE SCALE GENOMIC DNA]</scope>
    <source>
        <strain evidence="11">ATCC BAA-591 / DSM 15170 / ISM</strain>
    </source>
</reference>
<evidence type="ECO:0000256" key="2">
    <source>
        <dbReference type="ARBA" id="ARBA00007783"/>
    </source>
</evidence>
<dbReference type="eggNOG" id="COG1682">
    <property type="taxonomic scope" value="Bacteria"/>
</dbReference>
<dbReference type="InterPro" id="IPR000412">
    <property type="entry name" value="ABC_2_transport"/>
</dbReference>
<evidence type="ECO:0000256" key="3">
    <source>
        <dbReference type="ARBA" id="ARBA00022448"/>
    </source>
</evidence>
<keyword evidence="3" id="KW-0813">Transport</keyword>
<accession>A3SL70</accession>
<dbReference type="GO" id="GO:0043190">
    <property type="term" value="C:ATP-binding cassette (ABC) transporter complex"/>
    <property type="evidence" value="ECO:0007669"/>
    <property type="project" value="InterPro"/>
</dbReference>
<feature type="transmembrane region" description="Helical" evidence="8">
    <location>
        <begin position="107"/>
        <end position="128"/>
    </location>
</feature>
<feature type="transmembrane region" description="Helical" evidence="8">
    <location>
        <begin position="29"/>
        <end position="50"/>
    </location>
</feature>
<evidence type="ECO:0000256" key="5">
    <source>
        <dbReference type="ARBA" id="ARBA00022692"/>
    </source>
</evidence>
<protein>
    <submittedName>
        <fullName evidence="10">Putative cell surface polysaccharide export ABC-2 transporter permease protein</fullName>
    </submittedName>
</protein>
<dbReference type="GO" id="GO:0015920">
    <property type="term" value="P:lipopolysaccharide transport"/>
    <property type="evidence" value="ECO:0007669"/>
    <property type="project" value="TreeGrafter"/>
</dbReference>
<keyword evidence="6 8" id="KW-1133">Transmembrane helix</keyword>
<dbReference type="HOGENOM" id="CLU_060703_5_0_5"/>
<proteinExistence type="inferred from homology"/>
<feature type="transmembrane region" description="Helical" evidence="8">
    <location>
        <begin position="167"/>
        <end position="188"/>
    </location>
</feature>